<dbReference type="InterPro" id="IPR020904">
    <property type="entry name" value="Sc_DH/Rdtase_CS"/>
</dbReference>
<evidence type="ECO:0000256" key="1">
    <source>
        <dbReference type="ARBA" id="ARBA00006484"/>
    </source>
</evidence>
<dbReference type="STRING" id="490188.SAMN04488068_1187"/>
<dbReference type="Proteomes" id="UP000199758">
    <property type="component" value="Unassembled WGS sequence"/>
</dbReference>
<dbReference type="Pfam" id="PF13561">
    <property type="entry name" value="adh_short_C2"/>
    <property type="match status" value="1"/>
</dbReference>
<accession>A0A1M5LZV2</accession>
<keyword evidence="5" id="KW-0753">Steroid metabolism</keyword>
<dbReference type="FunFam" id="3.40.50.720:FF:000084">
    <property type="entry name" value="Short-chain dehydrogenase reductase"/>
    <property type="match status" value="1"/>
</dbReference>
<evidence type="ECO:0000256" key="2">
    <source>
        <dbReference type="ARBA" id="ARBA00023002"/>
    </source>
</evidence>
<evidence type="ECO:0000313" key="7">
    <source>
        <dbReference type="Proteomes" id="UP000199758"/>
    </source>
</evidence>
<dbReference type="RefSeq" id="WP_072895220.1">
    <property type="nucleotide sequence ID" value="NZ_FQWZ01000002.1"/>
</dbReference>
<evidence type="ECO:0000256" key="3">
    <source>
        <dbReference type="ARBA" id="ARBA00023027"/>
    </source>
</evidence>
<dbReference type="PRINTS" id="PR00081">
    <property type="entry name" value="GDHRDH"/>
</dbReference>
<dbReference type="AlphaFoldDB" id="A0A1M5LZV2"/>
<proteinExistence type="inferred from homology"/>
<reference evidence="6 7" key="1">
    <citation type="submission" date="2016-11" db="EMBL/GenBank/DDBJ databases">
        <authorList>
            <person name="Jaros S."/>
            <person name="Januszkiewicz K."/>
            <person name="Wedrychowicz H."/>
        </authorList>
    </citation>
    <scope>NUCLEOTIDE SEQUENCE [LARGE SCALE GENOMIC DNA]</scope>
    <source>
        <strain evidence="6 7">CGMCC 1.7049</strain>
    </source>
</reference>
<keyword evidence="3" id="KW-0520">NAD</keyword>
<keyword evidence="4" id="KW-0443">Lipid metabolism</keyword>
<dbReference type="GO" id="GO:0008202">
    <property type="term" value="P:steroid metabolic process"/>
    <property type="evidence" value="ECO:0007669"/>
    <property type="project" value="UniProtKB-KW"/>
</dbReference>
<sequence length="272" mass="27513">MSPDPLAAFRLDGKVALITGAAQGLGAEIATTLAGAGAAVFVTDIQADAIAARAATLRGAGARAAHAVHDVTQESHWESAIAAAVTELGGIDILVNNAGVEDMALLTDCALADFERIQRINVTGTFLGLKHAIRSMRPGGSSGRGGAIVNLSSLAAMLGVTGLSAYCASKGAVRSLTKAAAIECAQLGMGIRVNSVHPGVIRTAMGNHLLDGFVRLGLAPDLAMAEAAMNQLHPMGMGQPSDVANAILYLVSNAARWTNGAEIVLDGGANAQ</sequence>
<dbReference type="GO" id="GO:0016491">
    <property type="term" value="F:oxidoreductase activity"/>
    <property type="evidence" value="ECO:0007669"/>
    <property type="project" value="UniProtKB-KW"/>
</dbReference>
<dbReference type="PRINTS" id="PR00080">
    <property type="entry name" value="SDRFAMILY"/>
</dbReference>
<comment type="similarity">
    <text evidence="1">Belongs to the short-chain dehydrogenases/reductases (SDR) family.</text>
</comment>
<gene>
    <name evidence="6" type="ORF">SAMN04488068_1187</name>
</gene>
<keyword evidence="2" id="KW-0560">Oxidoreductase</keyword>
<dbReference type="InterPro" id="IPR002347">
    <property type="entry name" value="SDR_fam"/>
</dbReference>
<dbReference type="PANTHER" id="PTHR43180:SF28">
    <property type="entry name" value="NAD(P)-BINDING ROSSMANN-FOLD SUPERFAMILY PROTEIN"/>
    <property type="match status" value="1"/>
</dbReference>
<dbReference type="SUPFAM" id="SSF51735">
    <property type="entry name" value="NAD(P)-binding Rossmann-fold domains"/>
    <property type="match status" value="1"/>
</dbReference>
<dbReference type="PROSITE" id="PS00061">
    <property type="entry name" value="ADH_SHORT"/>
    <property type="match status" value="1"/>
</dbReference>
<dbReference type="Gene3D" id="3.40.50.720">
    <property type="entry name" value="NAD(P)-binding Rossmann-like Domain"/>
    <property type="match status" value="1"/>
</dbReference>
<dbReference type="EMBL" id="FQWZ01000002">
    <property type="protein sequence ID" value="SHG70535.1"/>
    <property type="molecule type" value="Genomic_DNA"/>
</dbReference>
<protein>
    <submittedName>
        <fullName evidence="6">NAD(P)-dependent dehydrogenase, short-chain alcohol dehydrogenase family</fullName>
    </submittedName>
</protein>
<name>A0A1M5LZV2_9GAMM</name>
<dbReference type="InterPro" id="IPR036291">
    <property type="entry name" value="NAD(P)-bd_dom_sf"/>
</dbReference>
<evidence type="ECO:0000313" key="6">
    <source>
        <dbReference type="EMBL" id="SHG70535.1"/>
    </source>
</evidence>
<dbReference type="OrthoDB" id="8653364at2"/>
<dbReference type="PANTHER" id="PTHR43180">
    <property type="entry name" value="3-OXOACYL-(ACYL-CARRIER-PROTEIN) REDUCTASE (AFU_ORTHOLOGUE AFUA_6G11210)"/>
    <property type="match status" value="1"/>
</dbReference>
<evidence type="ECO:0000256" key="4">
    <source>
        <dbReference type="ARBA" id="ARBA00023098"/>
    </source>
</evidence>
<organism evidence="6 7">
    <name type="scientific">Hydrocarboniphaga daqingensis</name>
    <dbReference type="NCBI Taxonomy" id="490188"/>
    <lineage>
        <taxon>Bacteria</taxon>
        <taxon>Pseudomonadati</taxon>
        <taxon>Pseudomonadota</taxon>
        <taxon>Gammaproteobacteria</taxon>
        <taxon>Nevskiales</taxon>
        <taxon>Nevskiaceae</taxon>
        <taxon>Hydrocarboniphaga</taxon>
    </lineage>
</organism>
<keyword evidence="7" id="KW-1185">Reference proteome</keyword>
<evidence type="ECO:0000256" key="5">
    <source>
        <dbReference type="ARBA" id="ARBA00023221"/>
    </source>
</evidence>